<evidence type="ECO:0000256" key="1">
    <source>
        <dbReference type="SAM" id="MobiDB-lite"/>
    </source>
</evidence>
<dbReference type="RefSeq" id="WP_166281334.1">
    <property type="nucleotide sequence ID" value="NZ_JAANNP010000004.1"/>
</dbReference>
<protein>
    <submittedName>
        <fullName evidence="2">Uncharacterized protein</fullName>
    </submittedName>
</protein>
<sequence>MGDFRAQRMPSPEGRGIARGRWQQAWDAYSRAVEKAAAPVVEPLLRPITSRIGAARAEETLGFWLLWHLEGGFEGLQRLGMSRSGVYRRVAAFRKLTGVHPDEFKLPGVTLDLEAYVAASASTGPQQAEPPPIGDEPDTTS</sequence>
<organism evidence="2 3">
    <name type="scientific">Motilibacter deserti</name>
    <dbReference type="NCBI Taxonomy" id="2714956"/>
    <lineage>
        <taxon>Bacteria</taxon>
        <taxon>Bacillati</taxon>
        <taxon>Actinomycetota</taxon>
        <taxon>Actinomycetes</taxon>
        <taxon>Motilibacterales</taxon>
        <taxon>Motilibacteraceae</taxon>
        <taxon>Motilibacter</taxon>
    </lineage>
</organism>
<dbReference type="Proteomes" id="UP000800981">
    <property type="component" value="Unassembled WGS sequence"/>
</dbReference>
<reference evidence="2 3" key="1">
    <citation type="submission" date="2020-03" db="EMBL/GenBank/DDBJ databases">
        <title>Two novel Motilibacter sp.</title>
        <authorList>
            <person name="Liu S."/>
        </authorList>
    </citation>
    <scope>NUCLEOTIDE SEQUENCE [LARGE SCALE GENOMIC DNA]</scope>
    <source>
        <strain evidence="2 3">E257</strain>
    </source>
</reference>
<dbReference type="EMBL" id="JAANNP010000004">
    <property type="protein sequence ID" value="NHC14121.1"/>
    <property type="molecule type" value="Genomic_DNA"/>
</dbReference>
<comment type="caution">
    <text evidence="2">The sequence shown here is derived from an EMBL/GenBank/DDBJ whole genome shotgun (WGS) entry which is preliminary data.</text>
</comment>
<feature type="region of interest" description="Disordered" evidence="1">
    <location>
        <begin position="120"/>
        <end position="141"/>
    </location>
</feature>
<proteinExistence type="predicted"/>
<evidence type="ECO:0000313" key="2">
    <source>
        <dbReference type="EMBL" id="NHC14121.1"/>
    </source>
</evidence>
<keyword evidence="3" id="KW-1185">Reference proteome</keyword>
<accession>A0ABX0GVE7</accession>
<evidence type="ECO:0000313" key="3">
    <source>
        <dbReference type="Proteomes" id="UP000800981"/>
    </source>
</evidence>
<name>A0ABX0GVE7_9ACTN</name>
<gene>
    <name evidence="2" type="ORF">G9H71_10040</name>
</gene>